<reference evidence="2" key="1">
    <citation type="journal article" date="2022" name="bioRxiv">
        <title>Sequencing and chromosome-scale assembly of the giantPleurodeles waltlgenome.</title>
        <authorList>
            <person name="Brown T."/>
            <person name="Elewa A."/>
            <person name="Iarovenko S."/>
            <person name="Subramanian E."/>
            <person name="Araus A.J."/>
            <person name="Petzold A."/>
            <person name="Susuki M."/>
            <person name="Suzuki K.-i.T."/>
            <person name="Hayashi T."/>
            <person name="Toyoda A."/>
            <person name="Oliveira C."/>
            <person name="Osipova E."/>
            <person name="Leigh N.D."/>
            <person name="Simon A."/>
            <person name="Yun M.H."/>
        </authorList>
    </citation>
    <scope>NUCLEOTIDE SEQUENCE</scope>
    <source>
        <strain evidence="2">20211129_DDA</strain>
        <tissue evidence="2">Liver</tissue>
    </source>
</reference>
<evidence type="ECO:0008006" key="4">
    <source>
        <dbReference type="Google" id="ProtNLM"/>
    </source>
</evidence>
<keyword evidence="1" id="KW-1133">Transmembrane helix</keyword>
<name>A0AAV7QPJ5_PLEWA</name>
<feature type="transmembrane region" description="Helical" evidence="1">
    <location>
        <begin position="12"/>
        <end position="30"/>
    </location>
</feature>
<dbReference type="Proteomes" id="UP001066276">
    <property type="component" value="Chromosome 6"/>
</dbReference>
<gene>
    <name evidence="2" type="ORF">NDU88_007341</name>
</gene>
<evidence type="ECO:0000256" key="1">
    <source>
        <dbReference type="SAM" id="Phobius"/>
    </source>
</evidence>
<comment type="caution">
    <text evidence="2">The sequence shown here is derived from an EMBL/GenBank/DDBJ whole genome shotgun (WGS) entry which is preliminary data.</text>
</comment>
<sequence>MPPQARRPLSPYVPVITVILVWAYLPWAAVDCEMMAQVQLLLLWSLRAARTTEPEQEVVWRRAAASMLELLKSVLESLKSENYL</sequence>
<dbReference type="EMBL" id="JANPWB010000010">
    <property type="protein sequence ID" value="KAJ1141004.1"/>
    <property type="molecule type" value="Genomic_DNA"/>
</dbReference>
<keyword evidence="3" id="KW-1185">Reference proteome</keyword>
<organism evidence="2 3">
    <name type="scientific">Pleurodeles waltl</name>
    <name type="common">Iberian ribbed newt</name>
    <dbReference type="NCBI Taxonomy" id="8319"/>
    <lineage>
        <taxon>Eukaryota</taxon>
        <taxon>Metazoa</taxon>
        <taxon>Chordata</taxon>
        <taxon>Craniata</taxon>
        <taxon>Vertebrata</taxon>
        <taxon>Euteleostomi</taxon>
        <taxon>Amphibia</taxon>
        <taxon>Batrachia</taxon>
        <taxon>Caudata</taxon>
        <taxon>Salamandroidea</taxon>
        <taxon>Salamandridae</taxon>
        <taxon>Pleurodelinae</taxon>
        <taxon>Pleurodeles</taxon>
    </lineage>
</organism>
<accession>A0AAV7QPJ5</accession>
<dbReference type="AlphaFoldDB" id="A0AAV7QPJ5"/>
<proteinExistence type="predicted"/>
<evidence type="ECO:0000313" key="3">
    <source>
        <dbReference type="Proteomes" id="UP001066276"/>
    </source>
</evidence>
<evidence type="ECO:0000313" key="2">
    <source>
        <dbReference type="EMBL" id="KAJ1141004.1"/>
    </source>
</evidence>
<keyword evidence="1" id="KW-0472">Membrane</keyword>
<protein>
    <recommendedName>
        <fullName evidence="4">Secreted protein</fullName>
    </recommendedName>
</protein>
<keyword evidence="1" id="KW-0812">Transmembrane</keyword>